<dbReference type="PROSITE" id="PS51257">
    <property type="entry name" value="PROKAR_LIPOPROTEIN"/>
    <property type="match status" value="1"/>
</dbReference>
<evidence type="ECO:0000313" key="2">
    <source>
        <dbReference type="EMBL" id="ASZ76731.1"/>
    </source>
</evidence>
<evidence type="ECO:0008006" key="4">
    <source>
        <dbReference type="Google" id="ProtNLM"/>
    </source>
</evidence>
<organism evidence="2 3">
    <name type="scientific">Enterococcus phage EF1</name>
    <dbReference type="NCBI Taxonomy" id="2025813"/>
    <lineage>
        <taxon>Viruses</taxon>
        <taxon>Duplodnaviria</taxon>
        <taxon>Heunggongvirae</taxon>
        <taxon>Uroviricota</taxon>
        <taxon>Caudoviricetes</taxon>
    </lineage>
</organism>
<evidence type="ECO:0000256" key="1">
    <source>
        <dbReference type="SAM" id="MobiDB-lite"/>
    </source>
</evidence>
<proteinExistence type="predicted"/>
<name>A0A249XXN5_9CAUD</name>
<evidence type="ECO:0000313" key="3">
    <source>
        <dbReference type="Proteomes" id="UP000260005"/>
    </source>
</evidence>
<accession>A0A249XXN5</accession>
<feature type="compositionally biased region" description="Low complexity" evidence="1">
    <location>
        <begin position="38"/>
        <end position="48"/>
    </location>
</feature>
<protein>
    <recommendedName>
        <fullName evidence="4">Lipoprotein</fullName>
    </recommendedName>
</protein>
<dbReference type="EMBL" id="MF001358">
    <property type="protein sequence ID" value="ASZ76731.1"/>
    <property type="molecule type" value="Genomic_DNA"/>
</dbReference>
<sequence length="176" mass="19395">MKKSLVGFSIVAMFGLGLVGCTKGEVPDGQWKSEDSTEQTVESSTVESSEQKEPYKKDEVQLSTLEQQVLDAFQQSFQSTGPVRFDSVKKYYIITPTDPQFTQEMAAIMDGTLSLDVWTNLVQNVQQTSLGLQDTLGSGYTIIIENPFETGQMFLAVSDGEVVFDGLTEYMTGQNS</sequence>
<feature type="region of interest" description="Disordered" evidence="1">
    <location>
        <begin position="27"/>
        <end position="56"/>
    </location>
</feature>
<dbReference type="Proteomes" id="UP000260005">
    <property type="component" value="Segment"/>
</dbReference>
<keyword evidence="3" id="KW-1185">Reference proteome</keyword>
<reference evidence="2 3" key="1">
    <citation type="submission" date="2017-04" db="EMBL/GenBank/DDBJ databases">
        <title>Complete Genome Sequence of Lytic Bacteriophage EF1 Infecting Enterococcus faecalis Isolates.</title>
        <authorList>
            <person name="Kim D."/>
            <person name="Kim Y.J."/>
            <person name="Han B.K."/>
            <person name="Kim H."/>
        </authorList>
    </citation>
    <scope>NUCLEOTIDE SEQUENCE [LARGE SCALE GENOMIC DNA]</scope>
</reference>